<dbReference type="Proteomes" id="UP000029556">
    <property type="component" value="Unassembled WGS sequence"/>
</dbReference>
<evidence type="ECO:0000313" key="2">
    <source>
        <dbReference type="Proteomes" id="UP000029556"/>
    </source>
</evidence>
<dbReference type="Gene3D" id="3.40.50.150">
    <property type="entry name" value="Vaccinia Virus protein VP39"/>
    <property type="match status" value="1"/>
</dbReference>
<keyword evidence="1" id="KW-0489">Methyltransferase</keyword>
<proteinExistence type="predicted"/>
<dbReference type="EMBL" id="JRNN01000096">
    <property type="protein sequence ID" value="KGF32926.1"/>
    <property type="molecule type" value="Genomic_DNA"/>
</dbReference>
<dbReference type="OrthoDB" id="8781114at2"/>
<protein>
    <submittedName>
        <fullName evidence="1">Methyltransferase</fullName>
    </submittedName>
</protein>
<reference evidence="1 2" key="1">
    <citation type="submission" date="2014-07" db="EMBL/GenBank/DDBJ databases">
        <authorList>
            <person name="McCorrison J."/>
            <person name="Sanka R."/>
            <person name="Torralba M."/>
            <person name="Gillis M."/>
            <person name="Haft D.H."/>
            <person name="Methe B."/>
            <person name="Sutton G."/>
            <person name="Nelson K.E."/>
        </authorList>
    </citation>
    <scope>NUCLEOTIDE SEQUENCE [LARGE SCALE GENOMIC DNA]</scope>
    <source>
        <strain evidence="1 2">DNF00853</strain>
    </source>
</reference>
<gene>
    <name evidence="1" type="ORF">HMPREF2137_12365</name>
</gene>
<dbReference type="GO" id="GO:0032259">
    <property type="term" value="P:methylation"/>
    <property type="evidence" value="ECO:0007669"/>
    <property type="project" value="UniProtKB-KW"/>
</dbReference>
<dbReference type="GO" id="GO:0008168">
    <property type="term" value="F:methyltransferase activity"/>
    <property type="evidence" value="ECO:0007669"/>
    <property type="project" value="UniProtKB-KW"/>
</dbReference>
<dbReference type="RefSeq" id="WP_036874975.1">
    <property type="nucleotide sequence ID" value="NZ_JRNN01000096.1"/>
</dbReference>
<name>A0A095ZEX8_9BACT</name>
<dbReference type="SUPFAM" id="SSF53335">
    <property type="entry name" value="S-adenosyl-L-methionine-dependent methyltransferases"/>
    <property type="match status" value="1"/>
</dbReference>
<dbReference type="CDD" id="cd02440">
    <property type="entry name" value="AdoMet_MTases"/>
    <property type="match status" value="1"/>
</dbReference>
<evidence type="ECO:0000313" key="1">
    <source>
        <dbReference type="EMBL" id="KGF32926.1"/>
    </source>
</evidence>
<sequence length="153" mass="17886">MKKILDACCGSRMCWFDKNNPEALFMDIRQETTTLCDGRTLEVRPDVVGDFRKMPFDNESFHIVLFDPPHLKNLGKSSWMAKKYGRLLPTWEDDIKQGFDECMRVLKPNGVLIFKWNEQQIRTDKIVEIVGRKPLFGHTSGKGNHTIWMCFMK</sequence>
<keyword evidence="1" id="KW-0808">Transferase</keyword>
<dbReference type="InterPro" id="IPR029063">
    <property type="entry name" value="SAM-dependent_MTases_sf"/>
</dbReference>
<organism evidence="1 2">
    <name type="scientific">Hoylesella buccalis DNF00853</name>
    <dbReference type="NCBI Taxonomy" id="1401074"/>
    <lineage>
        <taxon>Bacteria</taxon>
        <taxon>Pseudomonadati</taxon>
        <taxon>Bacteroidota</taxon>
        <taxon>Bacteroidia</taxon>
        <taxon>Bacteroidales</taxon>
        <taxon>Prevotellaceae</taxon>
        <taxon>Hoylesella</taxon>
    </lineage>
</organism>
<comment type="caution">
    <text evidence="1">The sequence shown here is derived from an EMBL/GenBank/DDBJ whole genome shotgun (WGS) entry which is preliminary data.</text>
</comment>
<accession>A0A095ZEX8</accession>
<dbReference type="AlphaFoldDB" id="A0A095ZEX8"/>